<dbReference type="AlphaFoldDB" id="A0A1C4VUK7"/>
<dbReference type="SUPFAM" id="SSF50939">
    <property type="entry name" value="Sialidases"/>
    <property type="match status" value="1"/>
</dbReference>
<evidence type="ECO:0000256" key="2">
    <source>
        <dbReference type="SAM" id="Phobius"/>
    </source>
</evidence>
<reference evidence="4" key="1">
    <citation type="submission" date="2016-06" db="EMBL/GenBank/DDBJ databases">
        <authorList>
            <person name="Varghese N."/>
            <person name="Submissions Spin"/>
        </authorList>
    </citation>
    <scope>NUCLEOTIDE SEQUENCE [LARGE SCALE GENOMIC DNA]</scope>
    <source>
        <strain evidence="4">DSM 44830</strain>
    </source>
</reference>
<keyword evidence="4" id="KW-1185">Reference proteome</keyword>
<dbReference type="InterPro" id="IPR011043">
    <property type="entry name" value="Gal_Oxase/kelch_b-propeller"/>
</dbReference>
<dbReference type="Proteomes" id="UP000199504">
    <property type="component" value="Unassembled WGS sequence"/>
</dbReference>
<feature type="transmembrane region" description="Helical" evidence="2">
    <location>
        <begin position="43"/>
        <end position="66"/>
    </location>
</feature>
<dbReference type="InterPro" id="IPR036278">
    <property type="entry name" value="Sialidase_sf"/>
</dbReference>
<organism evidence="3 4">
    <name type="scientific">Micromonospora mirobrigensis</name>
    <dbReference type="NCBI Taxonomy" id="262898"/>
    <lineage>
        <taxon>Bacteria</taxon>
        <taxon>Bacillati</taxon>
        <taxon>Actinomycetota</taxon>
        <taxon>Actinomycetes</taxon>
        <taxon>Micromonosporales</taxon>
        <taxon>Micromonosporaceae</taxon>
        <taxon>Micromonospora</taxon>
    </lineage>
</organism>
<feature type="region of interest" description="Disordered" evidence="1">
    <location>
        <begin position="63"/>
        <end position="84"/>
    </location>
</feature>
<keyword evidence="2" id="KW-1133">Transmembrane helix</keyword>
<feature type="compositionally biased region" description="Pro residues" evidence="1">
    <location>
        <begin position="70"/>
        <end position="83"/>
    </location>
</feature>
<keyword evidence="2" id="KW-0472">Membrane</keyword>
<proteinExistence type="predicted"/>
<dbReference type="RefSeq" id="WP_091604234.1">
    <property type="nucleotide sequence ID" value="NZ_FMCX01000001.1"/>
</dbReference>
<dbReference type="OrthoDB" id="3351730at2"/>
<evidence type="ECO:0000256" key="1">
    <source>
        <dbReference type="SAM" id="MobiDB-lite"/>
    </source>
</evidence>
<dbReference type="EMBL" id="FMCX01000001">
    <property type="protein sequence ID" value="SCE87676.1"/>
    <property type="molecule type" value="Genomic_DNA"/>
</dbReference>
<evidence type="ECO:0000313" key="3">
    <source>
        <dbReference type="EMBL" id="SCE87676.1"/>
    </source>
</evidence>
<dbReference type="SUPFAM" id="SSF50965">
    <property type="entry name" value="Galactose oxidase, central domain"/>
    <property type="match status" value="1"/>
</dbReference>
<dbReference type="STRING" id="262898.GA0070564_1011468"/>
<gene>
    <name evidence="3" type="ORF">GA0070564_1011468</name>
</gene>
<sequence>MRETTVVERVFAEFEADALPTFRPPGVADAQRRVRERRRRRRSVLAGLTALLVGGPAGAFALAGGATDPQPAPTPTPVVPSPPAGKLTERRIALNGVPGRLTDIRFVDARAGWALFDTCGPEGDPAGRDCVRTVARTTDTGRTWRYSSWTEAAGPVQLLPLDPDTATVTSVRGHRVTRDGAATFTTHPLDDPPAVVSRAMATPSGLYVGCPGAEGPGRFPVTCDRSQVRRIGGGALPRQPALTIKPDNVGLFEGRDGRVWVTVSRTGGTAVATSDDRGATWRTLPTVPGAAALALSPDGREVWLLGLERPDDVWRLAGDRWRHSGGLPDDTLQAAAVGAGVLVVTSAYGGLGFWAGGRYTDVPELTRTLRRTQDDRSAGVSVLPDGTIEVRQGQTLILGSGRSTDRTWVRLS</sequence>
<evidence type="ECO:0000313" key="4">
    <source>
        <dbReference type="Proteomes" id="UP000199504"/>
    </source>
</evidence>
<name>A0A1C4VUK7_9ACTN</name>
<protein>
    <recommendedName>
        <fullName evidence="5">Exo-alpha-sialidase</fullName>
    </recommendedName>
</protein>
<evidence type="ECO:0008006" key="5">
    <source>
        <dbReference type="Google" id="ProtNLM"/>
    </source>
</evidence>
<keyword evidence="2" id="KW-0812">Transmembrane</keyword>
<accession>A0A1C4VUK7</accession>